<comment type="caution">
    <text evidence="5">The sequence shown here is derived from an EMBL/GenBank/DDBJ whole genome shotgun (WGS) entry which is preliminary data.</text>
</comment>
<proteinExistence type="predicted"/>
<dbReference type="InterPro" id="IPR051398">
    <property type="entry name" value="Polysacch_Deacetylase"/>
</dbReference>
<dbReference type="InterPro" id="IPR011330">
    <property type="entry name" value="Glyco_hydro/deAcase_b/a-brl"/>
</dbReference>
<evidence type="ECO:0000256" key="3">
    <source>
        <dbReference type="SAM" id="MobiDB-lite"/>
    </source>
</evidence>
<dbReference type="EMBL" id="SAWZ01000011">
    <property type="protein sequence ID" value="RXR00890.1"/>
    <property type="molecule type" value="Genomic_DNA"/>
</dbReference>
<feature type="domain" description="NodB homology" evidence="4">
    <location>
        <begin position="114"/>
        <end position="313"/>
    </location>
</feature>
<reference evidence="5 6" key="1">
    <citation type="submission" date="2019-01" db="EMBL/GenBank/DDBJ databases">
        <title>Pseudoxanthomonas composti sp. nov., isolated from compost.</title>
        <authorList>
            <person name="Yang G."/>
        </authorList>
    </citation>
    <scope>NUCLEOTIDE SEQUENCE [LARGE SCALE GENOMIC DNA]</scope>
    <source>
        <strain evidence="5 6">GSS15</strain>
    </source>
</reference>
<feature type="region of interest" description="Disordered" evidence="3">
    <location>
        <begin position="1"/>
        <end position="25"/>
    </location>
</feature>
<dbReference type="AlphaFoldDB" id="A0A4Q1JRI6"/>
<comment type="subcellular location">
    <subcellularLocation>
        <location evidence="1">Secreted</location>
    </subcellularLocation>
</comment>
<dbReference type="OrthoDB" id="9814639at2"/>
<dbReference type="PANTHER" id="PTHR34216">
    <property type="match status" value="1"/>
</dbReference>
<evidence type="ECO:0000259" key="4">
    <source>
        <dbReference type="PROSITE" id="PS51677"/>
    </source>
</evidence>
<dbReference type="CDD" id="cd10918">
    <property type="entry name" value="CE4_NodB_like_5s_6s"/>
    <property type="match status" value="1"/>
</dbReference>
<dbReference type="InterPro" id="IPR002509">
    <property type="entry name" value="NODB_dom"/>
</dbReference>
<gene>
    <name evidence="5" type="ORF">EPA99_16530</name>
</gene>
<dbReference type="Proteomes" id="UP000289784">
    <property type="component" value="Unassembled WGS sequence"/>
</dbReference>
<evidence type="ECO:0000313" key="6">
    <source>
        <dbReference type="Proteomes" id="UP000289784"/>
    </source>
</evidence>
<name>A0A4Q1JRI6_9GAMM</name>
<dbReference type="Pfam" id="PF01522">
    <property type="entry name" value="Polysacc_deac_1"/>
    <property type="match status" value="1"/>
</dbReference>
<keyword evidence="6" id="KW-1185">Reference proteome</keyword>
<dbReference type="PANTHER" id="PTHR34216:SF3">
    <property type="entry name" value="POLY-BETA-1,6-N-ACETYL-D-GLUCOSAMINE N-DEACETYLASE"/>
    <property type="match status" value="1"/>
</dbReference>
<dbReference type="SUPFAM" id="SSF88713">
    <property type="entry name" value="Glycoside hydrolase/deacetylase"/>
    <property type="match status" value="1"/>
</dbReference>
<dbReference type="GO" id="GO:0005576">
    <property type="term" value="C:extracellular region"/>
    <property type="evidence" value="ECO:0007669"/>
    <property type="project" value="UniProtKB-SubCell"/>
</dbReference>
<evidence type="ECO:0000256" key="2">
    <source>
        <dbReference type="ARBA" id="ARBA00022729"/>
    </source>
</evidence>
<dbReference type="Gene3D" id="3.20.20.370">
    <property type="entry name" value="Glycoside hydrolase/deacetylase"/>
    <property type="match status" value="1"/>
</dbReference>
<dbReference type="PROSITE" id="PS51677">
    <property type="entry name" value="NODB"/>
    <property type="match status" value="1"/>
</dbReference>
<organism evidence="5 6">
    <name type="scientific">Pseudoxanthomonas composti</name>
    <dbReference type="NCBI Taxonomy" id="2137479"/>
    <lineage>
        <taxon>Bacteria</taxon>
        <taxon>Pseudomonadati</taxon>
        <taxon>Pseudomonadota</taxon>
        <taxon>Gammaproteobacteria</taxon>
        <taxon>Lysobacterales</taxon>
        <taxon>Lysobacteraceae</taxon>
        <taxon>Pseudoxanthomonas</taxon>
    </lineage>
</organism>
<dbReference type="GO" id="GO:0005975">
    <property type="term" value="P:carbohydrate metabolic process"/>
    <property type="evidence" value="ECO:0007669"/>
    <property type="project" value="InterPro"/>
</dbReference>
<evidence type="ECO:0000313" key="5">
    <source>
        <dbReference type="EMBL" id="RXR00890.1"/>
    </source>
</evidence>
<protein>
    <submittedName>
        <fullName evidence="5">Polysaccharide deacetylase family protein</fullName>
    </submittedName>
</protein>
<accession>A0A4Q1JRI6</accession>
<evidence type="ECO:0000256" key="1">
    <source>
        <dbReference type="ARBA" id="ARBA00004613"/>
    </source>
</evidence>
<dbReference type="GO" id="GO:0016810">
    <property type="term" value="F:hydrolase activity, acting on carbon-nitrogen (but not peptide) bonds"/>
    <property type="evidence" value="ECO:0007669"/>
    <property type="project" value="InterPro"/>
</dbReference>
<sequence>MERPSGPAAPRAQQLDPGPELHGKQRHRLSHLPPLICMLIATQPTGHPAARPAKDRAGVALMYHALSEPGRHPAGQDPEYTLLTRVFDRQLHRVRQIAGGGGSVRDWLLGLHAHPVLLTFDDGHISNRHLALGLLLRHGMTADFFINPANVGTPGFASWSELREMAQAGMSIQSHGERHIYLTDLSEAELRRSLRDSRERIEDEIGQSVTLLAPPGGRMPRNLAQTALECGFHHVLSSRPGALPAQPGTILPRLAVTASQAEDRFDQWIVGDAATLRRDRLRYAGLATLKRVMGNAPYEWARNRALSVLRGAP</sequence>
<keyword evidence="2" id="KW-0732">Signal</keyword>